<comment type="subcellular location">
    <subcellularLocation>
        <location evidence="1">Cell envelope</location>
    </subcellularLocation>
</comment>
<comment type="caution">
    <text evidence="7">The sequence shown here is derived from an EMBL/GenBank/DDBJ whole genome shotgun (WGS) entry which is preliminary data.</text>
</comment>
<evidence type="ECO:0000256" key="4">
    <source>
        <dbReference type="ARBA" id="ARBA00023284"/>
    </source>
</evidence>
<dbReference type="InterPro" id="IPR036249">
    <property type="entry name" value="Thioredoxin-like_sf"/>
</dbReference>
<evidence type="ECO:0000313" key="8">
    <source>
        <dbReference type="Proteomes" id="UP000521017"/>
    </source>
</evidence>
<protein>
    <submittedName>
        <fullName evidence="7">Peroxiredoxin</fullName>
    </submittedName>
</protein>
<name>A0A7X0J4N7_9SPHI</name>
<accession>A0A7X0J4N7</accession>
<evidence type="ECO:0000256" key="2">
    <source>
        <dbReference type="ARBA" id="ARBA00022748"/>
    </source>
</evidence>
<feature type="domain" description="Thioredoxin" evidence="6">
    <location>
        <begin position="239"/>
        <end position="380"/>
    </location>
</feature>
<dbReference type="Gene3D" id="3.40.30.10">
    <property type="entry name" value="Glutaredoxin"/>
    <property type="match status" value="1"/>
</dbReference>
<dbReference type="InterPro" id="IPR000866">
    <property type="entry name" value="AhpC/TSA"/>
</dbReference>
<dbReference type="PROSITE" id="PS00194">
    <property type="entry name" value="THIOREDOXIN_1"/>
    <property type="match status" value="1"/>
</dbReference>
<dbReference type="PANTHER" id="PTHR42852">
    <property type="entry name" value="THIOL:DISULFIDE INTERCHANGE PROTEIN DSBE"/>
    <property type="match status" value="1"/>
</dbReference>
<dbReference type="InterPro" id="IPR017937">
    <property type="entry name" value="Thioredoxin_CS"/>
</dbReference>
<dbReference type="InterPro" id="IPR050553">
    <property type="entry name" value="Thioredoxin_ResA/DsbE_sf"/>
</dbReference>
<dbReference type="GO" id="GO:0030313">
    <property type="term" value="C:cell envelope"/>
    <property type="evidence" value="ECO:0007669"/>
    <property type="project" value="UniProtKB-SubCell"/>
</dbReference>
<organism evidence="7 8">
    <name type="scientific">Pedobacter cryoconitis</name>
    <dbReference type="NCBI Taxonomy" id="188932"/>
    <lineage>
        <taxon>Bacteria</taxon>
        <taxon>Pseudomonadati</taxon>
        <taxon>Bacteroidota</taxon>
        <taxon>Sphingobacteriia</taxon>
        <taxon>Sphingobacteriales</taxon>
        <taxon>Sphingobacteriaceae</taxon>
        <taxon>Pedobacter</taxon>
    </lineage>
</organism>
<feature type="chain" id="PRO_5030509227" evidence="5">
    <location>
        <begin position="23"/>
        <end position="380"/>
    </location>
</feature>
<dbReference type="CDD" id="cd02966">
    <property type="entry name" value="TlpA_like_family"/>
    <property type="match status" value="1"/>
</dbReference>
<dbReference type="GO" id="GO:0017004">
    <property type="term" value="P:cytochrome complex assembly"/>
    <property type="evidence" value="ECO:0007669"/>
    <property type="project" value="UniProtKB-KW"/>
</dbReference>
<dbReference type="Proteomes" id="UP000521017">
    <property type="component" value="Unassembled WGS sequence"/>
</dbReference>
<evidence type="ECO:0000313" key="7">
    <source>
        <dbReference type="EMBL" id="MBB6500995.1"/>
    </source>
</evidence>
<keyword evidence="2" id="KW-0201">Cytochrome c-type biogenesis</keyword>
<keyword evidence="5" id="KW-0732">Signal</keyword>
<dbReference type="Pfam" id="PF14289">
    <property type="entry name" value="DUF4369"/>
    <property type="match status" value="1"/>
</dbReference>
<evidence type="ECO:0000256" key="1">
    <source>
        <dbReference type="ARBA" id="ARBA00004196"/>
    </source>
</evidence>
<dbReference type="InterPro" id="IPR025380">
    <property type="entry name" value="DUF4369"/>
</dbReference>
<dbReference type="GO" id="GO:0016209">
    <property type="term" value="F:antioxidant activity"/>
    <property type="evidence" value="ECO:0007669"/>
    <property type="project" value="InterPro"/>
</dbReference>
<dbReference type="RefSeq" id="WP_184626329.1">
    <property type="nucleotide sequence ID" value="NZ_JACHCC010000008.1"/>
</dbReference>
<evidence type="ECO:0000256" key="3">
    <source>
        <dbReference type="ARBA" id="ARBA00023157"/>
    </source>
</evidence>
<dbReference type="InterPro" id="IPR013766">
    <property type="entry name" value="Thioredoxin_domain"/>
</dbReference>
<keyword evidence="4" id="KW-0676">Redox-active center</keyword>
<dbReference type="SUPFAM" id="SSF52833">
    <property type="entry name" value="Thioredoxin-like"/>
    <property type="match status" value="1"/>
</dbReference>
<keyword evidence="3" id="KW-1015">Disulfide bond</keyword>
<feature type="signal peptide" evidence="5">
    <location>
        <begin position="1"/>
        <end position="22"/>
    </location>
</feature>
<dbReference type="PANTHER" id="PTHR42852:SF6">
    <property type="entry name" value="THIOL:DISULFIDE INTERCHANGE PROTEIN DSBE"/>
    <property type="match status" value="1"/>
</dbReference>
<gene>
    <name evidence="7" type="ORF">HDF25_003158</name>
</gene>
<reference evidence="7 8" key="1">
    <citation type="submission" date="2020-08" db="EMBL/GenBank/DDBJ databases">
        <title>Genomic Encyclopedia of Type Strains, Phase IV (KMG-V): Genome sequencing to study the core and pangenomes of soil and plant-associated prokaryotes.</title>
        <authorList>
            <person name="Whitman W."/>
        </authorList>
    </citation>
    <scope>NUCLEOTIDE SEQUENCE [LARGE SCALE GENOMIC DNA]</scope>
    <source>
        <strain evidence="7 8">M2T3</strain>
    </source>
</reference>
<evidence type="ECO:0000259" key="6">
    <source>
        <dbReference type="PROSITE" id="PS51352"/>
    </source>
</evidence>
<dbReference type="EMBL" id="JACHCC010000008">
    <property type="protein sequence ID" value="MBB6500995.1"/>
    <property type="molecule type" value="Genomic_DNA"/>
</dbReference>
<dbReference type="AlphaFoldDB" id="A0A7X0J4N7"/>
<evidence type="ECO:0000256" key="5">
    <source>
        <dbReference type="SAM" id="SignalP"/>
    </source>
</evidence>
<sequence>MRRISYLLFAVMLLVMPAASFAQGGNFTVKGKLYKLTFPARVYLSYKTKKGKVRDSVNVNKGVFTINGQIGETTMAFMSIRRLDGNPTENNNDTEIYLEPGTITVTGTGMLTESTISGGVANALNTALKKVIEPIDKKHDAVMKSYHAILPVERRESKAVQDSVDAVLDPLKNQKDMAYLDFIKANPNSLVSLFAIQDYQGAKPDVDKIEPLFNNLSADIRSSSAGVSYAAIIESLKAISVGHLAPDFTQADASGKLVSLHDFRGKYVLVDFWASWCVPCRKENPNVVANFNQYKDKGFTVLGISLDQQSTRSAWLKAIQSDHLAWTQLSDLNAWGNKVAQLYQIHSIPQNFLVGPDGTIVAKDLNGEALGIKLKELLGK</sequence>
<dbReference type="PROSITE" id="PS51352">
    <property type="entry name" value="THIOREDOXIN_2"/>
    <property type="match status" value="1"/>
</dbReference>
<dbReference type="Pfam" id="PF00578">
    <property type="entry name" value="AhpC-TSA"/>
    <property type="match status" value="1"/>
</dbReference>
<proteinExistence type="predicted"/>
<dbReference type="GO" id="GO:0016491">
    <property type="term" value="F:oxidoreductase activity"/>
    <property type="evidence" value="ECO:0007669"/>
    <property type="project" value="InterPro"/>
</dbReference>